<dbReference type="SUPFAM" id="SSF55729">
    <property type="entry name" value="Acyl-CoA N-acyltransferases (Nat)"/>
    <property type="match status" value="1"/>
</dbReference>
<evidence type="ECO:0000259" key="4">
    <source>
        <dbReference type="PROSITE" id="PS51186"/>
    </source>
</evidence>
<gene>
    <name evidence="5" type="ORF">LTR24_009363</name>
</gene>
<reference evidence="5 6" key="1">
    <citation type="submission" date="2023-08" db="EMBL/GenBank/DDBJ databases">
        <title>Black Yeasts Isolated from many extreme environments.</title>
        <authorList>
            <person name="Coleine C."/>
            <person name="Stajich J.E."/>
            <person name="Selbmann L."/>
        </authorList>
    </citation>
    <scope>NUCLEOTIDE SEQUENCE [LARGE SCALE GENOMIC DNA]</scope>
    <source>
        <strain evidence="5 6">CCFEE 5885</strain>
    </source>
</reference>
<keyword evidence="6" id="KW-1185">Reference proteome</keyword>
<evidence type="ECO:0000256" key="2">
    <source>
        <dbReference type="ARBA" id="ARBA00023315"/>
    </source>
</evidence>
<accession>A0ABR0JXZ0</accession>
<feature type="region of interest" description="Disordered" evidence="3">
    <location>
        <begin position="38"/>
        <end position="69"/>
    </location>
</feature>
<comment type="caution">
    <text evidence="5">The sequence shown here is derived from an EMBL/GenBank/DDBJ whole genome shotgun (WGS) entry which is preliminary data.</text>
</comment>
<evidence type="ECO:0000313" key="6">
    <source>
        <dbReference type="Proteomes" id="UP001345013"/>
    </source>
</evidence>
<keyword evidence="1" id="KW-0808">Transferase</keyword>
<dbReference type="InterPro" id="IPR000182">
    <property type="entry name" value="GNAT_dom"/>
</dbReference>
<dbReference type="InterPro" id="IPR016181">
    <property type="entry name" value="Acyl_CoA_acyltransferase"/>
</dbReference>
<dbReference type="PANTHER" id="PTHR42919:SF8">
    <property type="entry name" value="N-ALPHA-ACETYLTRANSFERASE 50"/>
    <property type="match status" value="1"/>
</dbReference>
<dbReference type="InterPro" id="IPR051556">
    <property type="entry name" value="N-term/lysine_N-AcTrnsfr"/>
</dbReference>
<keyword evidence="2" id="KW-0012">Acyltransferase</keyword>
<evidence type="ECO:0000256" key="1">
    <source>
        <dbReference type="ARBA" id="ARBA00022679"/>
    </source>
</evidence>
<sequence>MRQGSILAFLQPQIPAADNKQSSGAITITAVAAQSPPAFESDSEYAEGNHDTHRDKARRLSQAGSSAKVKDNTLDPRAAIVKVAPSHVDRLKSITTTLLPVRYSDKFFTECLESKEYSVISFVAFYDSQVVGWIRCRMEPFPNAENEVYQQLYVQVLGILAPFRGLGLATKLLKAVIAEGVSTYPKVRSICAHVWESNEDALAWYAKLDFSRIMLQPQYYRRLKPSGAWIVRKELE</sequence>
<protein>
    <recommendedName>
        <fullName evidence="4">N-acetyltransferase domain-containing protein</fullName>
    </recommendedName>
</protein>
<feature type="domain" description="N-acetyltransferase" evidence="4">
    <location>
        <begin position="78"/>
        <end position="236"/>
    </location>
</feature>
<evidence type="ECO:0000256" key="3">
    <source>
        <dbReference type="SAM" id="MobiDB-lite"/>
    </source>
</evidence>
<dbReference type="Pfam" id="PF00583">
    <property type="entry name" value="Acetyltransf_1"/>
    <property type="match status" value="1"/>
</dbReference>
<dbReference type="Proteomes" id="UP001345013">
    <property type="component" value="Unassembled WGS sequence"/>
</dbReference>
<evidence type="ECO:0000313" key="5">
    <source>
        <dbReference type="EMBL" id="KAK5077732.1"/>
    </source>
</evidence>
<dbReference type="EMBL" id="JAVRRG010000202">
    <property type="protein sequence ID" value="KAK5077732.1"/>
    <property type="molecule type" value="Genomic_DNA"/>
</dbReference>
<proteinExistence type="predicted"/>
<name>A0ABR0JXZ0_9EURO</name>
<dbReference type="CDD" id="cd04301">
    <property type="entry name" value="NAT_SF"/>
    <property type="match status" value="1"/>
</dbReference>
<dbReference type="PANTHER" id="PTHR42919">
    <property type="entry name" value="N-ALPHA-ACETYLTRANSFERASE"/>
    <property type="match status" value="1"/>
</dbReference>
<organism evidence="5 6">
    <name type="scientific">Lithohypha guttulata</name>
    <dbReference type="NCBI Taxonomy" id="1690604"/>
    <lineage>
        <taxon>Eukaryota</taxon>
        <taxon>Fungi</taxon>
        <taxon>Dikarya</taxon>
        <taxon>Ascomycota</taxon>
        <taxon>Pezizomycotina</taxon>
        <taxon>Eurotiomycetes</taxon>
        <taxon>Chaetothyriomycetidae</taxon>
        <taxon>Chaetothyriales</taxon>
        <taxon>Trichomeriaceae</taxon>
        <taxon>Lithohypha</taxon>
    </lineage>
</organism>
<dbReference type="PROSITE" id="PS51186">
    <property type="entry name" value="GNAT"/>
    <property type="match status" value="1"/>
</dbReference>
<dbReference type="Gene3D" id="3.40.630.30">
    <property type="match status" value="1"/>
</dbReference>